<dbReference type="EMBL" id="JAWHQM010000024">
    <property type="protein sequence ID" value="KAK5632407.1"/>
    <property type="molecule type" value="Genomic_DNA"/>
</dbReference>
<dbReference type="GO" id="GO:0008168">
    <property type="term" value="F:methyltransferase activity"/>
    <property type="evidence" value="ECO:0007669"/>
    <property type="project" value="UniProtKB-KW"/>
</dbReference>
<gene>
    <name evidence="11" type="ORF">RRF57_008121</name>
</gene>
<reference evidence="11 12" key="1">
    <citation type="submission" date="2023-10" db="EMBL/GenBank/DDBJ databases">
        <title>Draft genome sequence of Xylaria bambusicola isolate GMP-LS, the root and basal stem rot pathogen of sugarcane in Indonesia.</title>
        <authorList>
            <person name="Selvaraj P."/>
            <person name="Muralishankar V."/>
            <person name="Muruganantham S."/>
            <person name="Sp S."/>
            <person name="Haryani S."/>
            <person name="Lau K.J.X."/>
            <person name="Naqvi N.I."/>
        </authorList>
    </citation>
    <scope>NUCLEOTIDE SEQUENCE [LARGE SCALE GENOMIC DNA]</scope>
    <source>
        <strain evidence="11">GMP-LS</strain>
    </source>
</reference>
<evidence type="ECO:0000256" key="1">
    <source>
        <dbReference type="ARBA" id="ARBA00008569"/>
    </source>
</evidence>
<evidence type="ECO:0000256" key="4">
    <source>
        <dbReference type="ARBA" id="ARBA00022679"/>
    </source>
</evidence>
<evidence type="ECO:0000256" key="8">
    <source>
        <dbReference type="ARBA" id="ARBA00049202"/>
    </source>
</evidence>
<evidence type="ECO:0000256" key="6">
    <source>
        <dbReference type="ARBA" id="ARBA00022694"/>
    </source>
</evidence>
<name>A0AAN7Z806_9PEZI</name>
<dbReference type="Pfam" id="PF02676">
    <property type="entry name" value="TYW3"/>
    <property type="match status" value="2"/>
</dbReference>
<dbReference type="Proteomes" id="UP001305414">
    <property type="component" value="Unassembled WGS sequence"/>
</dbReference>
<comment type="caution">
    <text evidence="11">The sequence shown here is derived from an EMBL/GenBank/DDBJ whole genome shotgun (WGS) entry which is preliminary data.</text>
</comment>
<dbReference type="Gene3D" id="3.30.1960.10">
    <property type="entry name" value="tRNA wybutosine-synthesizing-like"/>
    <property type="match status" value="1"/>
</dbReference>
<dbReference type="SUPFAM" id="SSF111278">
    <property type="entry name" value="SSo0622-like"/>
    <property type="match status" value="1"/>
</dbReference>
<evidence type="ECO:0000256" key="9">
    <source>
        <dbReference type="SAM" id="MobiDB-lite"/>
    </source>
</evidence>
<comment type="similarity">
    <text evidence="1">Belongs to the TYW3 family.</text>
</comment>
<accession>A0AAN7Z806</accession>
<dbReference type="InterPro" id="IPR003827">
    <property type="entry name" value="tRNA_yW-synthesising"/>
</dbReference>
<evidence type="ECO:0000256" key="5">
    <source>
        <dbReference type="ARBA" id="ARBA00022691"/>
    </source>
</evidence>
<evidence type="ECO:0000313" key="11">
    <source>
        <dbReference type="EMBL" id="KAK5632407.1"/>
    </source>
</evidence>
<dbReference type="EC" id="2.1.1.282" evidence="2"/>
<feature type="region of interest" description="Disordered" evidence="9">
    <location>
        <begin position="285"/>
        <end position="339"/>
    </location>
</feature>
<dbReference type="PANTHER" id="PTHR48418:SF1">
    <property type="entry name" value="TRNA WYBUTOSINE-SYNTHESIZING PROTEIN 3"/>
    <property type="match status" value="1"/>
</dbReference>
<organism evidence="11 12">
    <name type="scientific">Xylaria bambusicola</name>
    <dbReference type="NCBI Taxonomy" id="326684"/>
    <lineage>
        <taxon>Eukaryota</taxon>
        <taxon>Fungi</taxon>
        <taxon>Dikarya</taxon>
        <taxon>Ascomycota</taxon>
        <taxon>Pezizomycotina</taxon>
        <taxon>Sordariomycetes</taxon>
        <taxon>Xylariomycetidae</taxon>
        <taxon>Xylariales</taxon>
        <taxon>Xylariaceae</taxon>
        <taxon>Xylaria</taxon>
    </lineage>
</organism>
<keyword evidence="6" id="KW-0819">tRNA processing</keyword>
<keyword evidence="3" id="KW-0489">Methyltransferase</keyword>
<feature type="domain" description="tRNA wybutosine-synthesizing protein" evidence="10">
    <location>
        <begin position="17"/>
        <end position="157"/>
    </location>
</feature>
<feature type="domain" description="tRNA wybutosine-synthesizing protein" evidence="10">
    <location>
        <begin position="177"/>
        <end position="277"/>
    </location>
</feature>
<keyword evidence="4" id="KW-0808">Transferase</keyword>
<dbReference type="GO" id="GO:0008033">
    <property type="term" value="P:tRNA processing"/>
    <property type="evidence" value="ECO:0007669"/>
    <property type="project" value="UniProtKB-KW"/>
</dbReference>
<sequence>MRASSALPPLPPTFSRKKECILELLAVPEAEYSDASPKGSVDAGIRDLIEEINAMDGFVTTSSCAGRVSVFVEGRKAGTGEEDDAARPATVAAVGGKGGGGTWLFVSHDPVQENASQGVRSLLGLRDTVKSEGREDDTTQVTFKDTRLIHFKFEPMVCLLWAYLNNLKCHIHLHFIQILHVLTASLEHAQVILRCALQAGFRESGAINLTSSGAEAVTPIVAVRSMGLSLESLIGIQENGVAKCTVSDDYLLSLLRIANERFEENKKRIERFRTAILEVSYPPKKRDGTEWEDAQSRRERKRMEGLRRKAELERHSKEKGRNEGDDDGDLDFPVNTEFT</sequence>
<proteinExistence type="inferred from homology"/>
<feature type="compositionally biased region" description="Basic and acidic residues" evidence="9">
    <location>
        <begin position="285"/>
        <end position="323"/>
    </location>
</feature>
<dbReference type="AlphaFoldDB" id="A0AAN7Z806"/>
<dbReference type="PANTHER" id="PTHR48418">
    <property type="entry name" value="TRNA WYBUTOSINE-SYNTHESIZING PROTEIN 3"/>
    <property type="match status" value="1"/>
</dbReference>
<evidence type="ECO:0000256" key="3">
    <source>
        <dbReference type="ARBA" id="ARBA00022603"/>
    </source>
</evidence>
<evidence type="ECO:0000313" key="12">
    <source>
        <dbReference type="Proteomes" id="UP001305414"/>
    </source>
</evidence>
<evidence type="ECO:0000256" key="7">
    <source>
        <dbReference type="ARBA" id="ARBA00030554"/>
    </source>
</evidence>
<keyword evidence="5" id="KW-0949">S-adenosyl-L-methionine</keyword>
<protein>
    <recommendedName>
        <fullName evidence="2">tRNA(Phe) 7-[(3-amino-3-carboxypropyl)-4-demethylwyosine(37)-N(4)]-methyltransferase</fullName>
        <ecNumber evidence="2">2.1.1.282</ecNumber>
    </recommendedName>
    <alternativeName>
        <fullName evidence="7">tRNA(Phe) 7-((3-amino-3-carboxypropyl)-4-demethylwyosine(37)-N(4))-methyltransferase</fullName>
    </alternativeName>
</protein>
<keyword evidence="12" id="KW-1185">Reference proteome</keyword>
<evidence type="ECO:0000256" key="2">
    <source>
        <dbReference type="ARBA" id="ARBA00012750"/>
    </source>
</evidence>
<evidence type="ECO:0000259" key="10">
    <source>
        <dbReference type="Pfam" id="PF02676"/>
    </source>
</evidence>
<dbReference type="GO" id="GO:0032259">
    <property type="term" value="P:methylation"/>
    <property type="evidence" value="ECO:0007669"/>
    <property type="project" value="UniProtKB-KW"/>
</dbReference>
<comment type="catalytic activity">
    <reaction evidence="8">
        <text>4-demethyl-7-[(3S)-3-amino-3-carboxypropyl]wyosine(37) in tRNA(Phe) + S-adenosyl-L-methionine = 7-[(3S)-3-amino-3-carboxypropyl]wyosine(37) in tRNA(Phe) + S-adenosyl-L-homocysteine + H(+)</text>
        <dbReference type="Rhea" id="RHEA:36635"/>
        <dbReference type="Rhea" id="RHEA-COMP:10378"/>
        <dbReference type="Rhea" id="RHEA-COMP:10379"/>
        <dbReference type="ChEBI" id="CHEBI:15378"/>
        <dbReference type="ChEBI" id="CHEBI:57856"/>
        <dbReference type="ChEBI" id="CHEBI:59789"/>
        <dbReference type="ChEBI" id="CHEBI:73543"/>
        <dbReference type="ChEBI" id="CHEBI:73550"/>
        <dbReference type="EC" id="2.1.1.282"/>
    </reaction>
</comment>
<dbReference type="InterPro" id="IPR036602">
    <property type="entry name" value="tRNA_yW-synthesising-like_sf"/>
</dbReference>